<dbReference type="AlphaFoldDB" id="A0A4Z2GAJ1"/>
<proteinExistence type="predicted"/>
<name>A0A4Z2GAJ1_9TELE</name>
<evidence type="ECO:0000256" key="1">
    <source>
        <dbReference type="SAM" id="MobiDB-lite"/>
    </source>
</evidence>
<dbReference type="EMBL" id="SRLO01000626">
    <property type="protein sequence ID" value="TNN50231.1"/>
    <property type="molecule type" value="Genomic_DNA"/>
</dbReference>
<dbReference type="Proteomes" id="UP000314294">
    <property type="component" value="Unassembled WGS sequence"/>
</dbReference>
<feature type="compositionally biased region" description="Basic and acidic residues" evidence="1">
    <location>
        <begin position="12"/>
        <end position="36"/>
    </location>
</feature>
<gene>
    <name evidence="2" type="ORF">EYF80_039568</name>
</gene>
<evidence type="ECO:0000313" key="3">
    <source>
        <dbReference type="Proteomes" id="UP000314294"/>
    </source>
</evidence>
<accession>A0A4Z2GAJ1</accession>
<comment type="caution">
    <text evidence="2">The sequence shown here is derived from an EMBL/GenBank/DDBJ whole genome shotgun (WGS) entry which is preliminary data.</text>
</comment>
<evidence type="ECO:0000313" key="2">
    <source>
        <dbReference type="EMBL" id="TNN50231.1"/>
    </source>
</evidence>
<feature type="region of interest" description="Disordered" evidence="1">
    <location>
        <begin position="1"/>
        <end position="37"/>
    </location>
</feature>
<reference evidence="2 3" key="1">
    <citation type="submission" date="2019-03" db="EMBL/GenBank/DDBJ databases">
        <title>First draft genome of Liparis tanakae, snailfish: a comprehensive survey of snailfish specific genes.</title>
        <authorList>
            <person name="Kim W."/>
            <person name="Song I."/>
            <person name="Jeong J.-H."/>
            <person name="Kim D."/>
            <person name="Kim S."/>
            <person name="Ryu S."/>
            <person name="Song J.Y."/>
            <person name="Lee S.K."/>
        </authorList>
    </citation>
    <scope>NUCLEOTIDE SEQUENCE [LARGE SCALE GENOMIC DNA]</scope>
    <source>
        <tissue evidence="2">Muscle</tissue>
    </source>
</reference>
<organism evidence="2 3">
    <name type="scientific">Liparis tanakae</name>
    <name type="common">Tanaka's snailfish</name>
    <dbReference type="NCBI Taxonomy" id="230148"/>
    <lineage>
        <taxon>Eukaryota</taxon>
        <taxon>Metazoa</taxon>
        <taxon>Chordata</taxon>
        <taxon>Craniata</taxon>
        <taxon>Vertebrata</taxon>
        <taxon>Euteleostomi</taxon>
        <taxon>Actinopterygii</taxon>
        <taxon>Neopterygii</taxon>
        <taxon>Teleostei</taxon>
        <taxon>Neoteleostei</taxon>
        <taxon>Acanthomorphata</taxon>
        <taxon>Eupercaria</taxon>
        <taxon>Perciformes</taxon>
        <taxon>Cottioidei</taxon>
        <taxon>Cottales</taxon>
        <taxon>Liparidae</taxon>
        <taxon>Liparis</taxon>
    </lineage>
</organism>
<protein>
    <submittedName>
        <fullName evidence="2">Uncharacterized protein</fullName>
    </submittedName>
</protein>
<keyword evidence="3" id="KW-1185">Reference proteome</keyword>
<sequence length="78" mass="8960">MNGRPSLDYVDTAEKFQTRDDSQPNSNESERREEVRGVLASQELNKETTRQRLFTGDVHQKFENLQLNLVFGVYAAAL</sequence>